<feature type="compositionally biased region" description="Polar residues" evidence="1">
    <location>
        <begin position="232"/>
        <end position="243"/>
    </location>
</feature>
<proteinExistence type="predicted"/>
<dbReference type="Pfam" id="PF12884">
    <property type="entry name" value="TORC_N"/>
    <property type="match status" value="1"/>
</dbReference>
<dbReference type="GO" id="GO:0051289">
    <property type="term" value="P:protein homotetramerization"/>
    <property type="evidence" value="ECO:0007669"/>
    <property type="project" value="InterPro"/>
</dbReference>
<feature type="region of interest" description="Disordered" evidence="1">
    <location>
        <begin position="219"/>
        <end position="251"/>
    </location>
</feature>
<dbReference type="InterPro" id="IPR024783">
    <property type="entry name" value="TORC_N"/>
</dbReference>
<accession>A0A0N5AFN1</accession>
<name>A0A0N5AFN1_9BILA</name>
<evidence type="ECO:0000313" key="4">
    <source>
        <dbReference type="WBParaSite" id="SMUV_0000309101-mRNA-1"/>
    </source>
</evidence>
<feature type="domain" description="Transducer of regulated CREB activity N-terminal" evidence="2">
    <location>
        <begin position="6"/>
        <end position="49"/>
    </location>
</feature>
<evidence type="ECO:0000313" key="3">
    <source>
        <dbReference type="Proteomes" id="UP000046393"/>
    </source>
</evidence>
<dbReference type="WBParaSite" id="SMUV_0000309101-mRNA-1">
    <property type="protein sequence ID" value="SMUV_0000309101-mRNA-1"/>
    <property type="gene ID" value="SMUV_0000309101"/>
</dbReference>
<dbReference type="Proteomes" id="UP000046393">
    <property type="component" value="Unplaced"/>
</dbReference>
<dbReference type="STRING" id="451379.A0A0N5AFN1"/>
<dbReference type="GO" id="GO:0008140">
    <property type="term" value="F:cAMP response element binding protein binding"/>
    <property type="evidence" value="ECO:0007669"/>
    <property type="project" value="InterPro"/>
</dbReference>
<organism evidence="3 4">
    <name type="scientific">Syphacia muris</name>
    <dbReference type="NCBI Taxonomy" id="451379"/>
    <lineage>
        <taxon>Eukaryota</taxon>
        <taxon>Metazoa</taxon>
        <taxon>Ecdysozoa</taxon>
        <taxon>Nematoda</taxon>
        <taxon>Chromadorea</taxon>
        <taxon>Rhabditida</taxon>
        <taxon>Spirurina</taxon>
        <taxon>Oxyuridomorpha</taxon>
        <taxon>Oxyuroidea</taxon>
        <taxon>Oxyuridae</taxon>
        <taxon>Syphacia</taxon>
    </lineage>
</organism>
<sequence>MSSQGTPRKFSEKIAIMERKQNEDQEAFTSIMRDVRSITSNSHRPQPAVIPSTNLAPPILYNRNSTSLPNVSDTNYYWPLCSQPHQLLLQQQQQQQLQQPSLQSTATATAGAITVACPSHPCRSRSPGAAAHYHPYKHAPTTVVSERSPPMDYSRMECSNHHLQPPELFWQKACSDPAIHTYNDFSAPQSINDLVMNPTALQAQNQSVNQEMQSIQQQQQQSLQMRIQQQQTPLSANASTSPVFISPPQRRPEEILAGSLPNMMPGPSPPPYNYHQPISQRHSMGVCQTLAAPSVMNESISAPTSPQQTYDVQPISTYSARNYSTSPESLTPIPDIVLTSSDGSYGGYRDARDMNDGQQVQRDLQQDYLLQQMHPSILQQQPGGAGENGELHDLRRELQNCDLNQCNPNRIDPQCERTIF</sequence>
<dbReference type="AlphaFoldDB" id="A0A0N5AFN1"/>
<keyword evidence="3" id="KW-1185">Reference proteome</keyword>
<protein>
    <submittedName>
        <fullName evidence="4">TORC_N domain-containing protein</fullName>
    </submittedName>
</protein>
<evidence type="ECO:0000259" key="2">
    <source>
        <dbReference type="Pfam" id="PF12884"/>
    </source>
</evidence>
<reference evidence="4" key="1">
    <citation type="submission" date="2016-04" db="UniProtKB">
        <authorList>
            <consortium name="WormBaseParasite"/>
        </authorList>
    </citation>
    <scope>IDENTIFICATION</scope>
</reference>
<feature type="compositionally biased region" description="Low complexity" evidence="1">
    <location>
        <begin position="219"/>
        <end position="231"/>
    </location>
</feature>
<evidence type="ECO:0000256" key="1">
    <source>
        <dbReference type="SAM" id="MobiDB-lite"/>
    </source>
</evidence>